<dbReference type="SUPFAM" id="SSF48576">
    <property type="entry name" value="Terpenoid synthases"/>
    <property type="match status" value="1"/>
</dbReference>
<reference evidence="4" key="2">
    <citation type="submission" date="2022-03" db="EMBL/GenBank/DDBJ databases">
        <title>Draft title - Genomic analysis of global carrot germplasm unveils the trajectory of domestication and the origin of high carotenoid orange carrot.</title>
        <authorList>
            <person name="Iorizzo M."/>
            <person name="Ellison S."/>
            <person name="Senalik D."/>
            <person name="Macko-Podgorni A."/>
            <person name="Grzebelus D."/>
            <person name="Bostan H."/>
            <person name="Rolling W."/>
            <person name="Curaba J."/>
            <person name="Simon P."/>
        </authorList>
    </citation>
    <scope>NUCLEOTIDE SEQUENCE</scope>
    <source>
        <tissue evidence="4">Leaf</tissue>
    </source>
</reference>
<proteinExistence type="predicted"/>
<dbReference type="SFLD" id="SFLDS00005">
    <property type="entry name" value="Isoprenoid_Synthase_Type_I"/>
    <property type="match status" value="1"/>
</dbReference>
<dbReference type="GO" id="GO:0000287">
    <property type="term" value="F:magnesium ion binding"/>
    <property type="evidence" value="ECO:0007669"/>
    <property type="project" value="InterPro"/>
</dbReference>
<evidence type="ECO:0000259" key="2">
    <source>
        <dbReference type="Pfam" id="PF01397"/>
    </source>
</evidence>
<dbReference type="InterPro" id="IPR044814">
    <property type="entry name" value="Terpene_cyclase_plant_C1"/>
</dbReference>
<protein>
    <submittedName>
        <fullName evidence="4">Uncharacterized protein</fullName>
    </submittedName>
</protein>
<evidence type="ECO:0000256" key="1">
    <source>
        <dbReference type="ARBA" id="ARBA00022723"/>
    </source>
</evidence>
<keyword evidence="1" id="KW-0479">Metal-binding</keyword>
<keyword evidence="5" id="KW-1185">Reference proteome</keyword>
<dbReference type="InterPro" id="IPR008930">
    <property type="entry name" value="Terpenoid_cyclase/PrenylTrfase"/>
</dbReference>
<dbReference type="Pfam" id="PF03936">
    <property type="entry name" value="Terpene_synth_C"/>
    <property type="match status" value="1"/>
</dbReference>
<dbReference type="FunFam" id="1.10.600.10:FF:000007">
    <property type="entry name" value="Isoprene synthase, chloroplastic"/>
    <property type="match status" value="1"/>
</dbReference>
<sequence>MIAETDQIQKTGVYRPNIWKYDRIEALRNEYADEKYERMLGKLIGEVQGLLSNTADTWEKLELLDNMEKLGLTYLFEHEIKKVLDTLVSNNNLNLDGEKDLYNTALFFTVLRKHGFHVSQDMFADLVDNTHSDMKAMLKLFEASHLAFEGENILDRANLISRNYLKSIGSSAEDASLANVTRSLKDPYNIWYNVKTQIRFHGKNTNSSSHLLNLARYNFNMIQATHQKEVKELLRWWKALDLKRSLPFIRNRVMESFVCAVGIVSEPKYGSLRNWLTKSITLILVLDDVFDASGCTLEELENFTSALNRWDGEQNEKLSAGMNICLQTLYDTIKNIASEIEDVYGWNSVSPHLQKAWTTFCQSMLKEARWFNTKYTPSLKEHTDNGRNSSSGPLLSLHIFFALVTKTEPNQVIELLQCTAKHQHNVALIFRLCNDLGNYAVEIERSDASSSIQCIMQEQGVSEEVARDQIKHMIANAWKKINYQCQTQSPLLQPYLKYSANIARVAHVVYHNGDGVSNADGMTRNQVMDLLSEPLLLT</sequence>
<feature type="domain" description="Terpene synthase N-terminal" evidence="2">
    <location>
        <begin position="19"/>
        <end position="174"/>
    </location>
</feature>
<gene>
    <name evidence="4" type="ORF">DCAR_0832603</name>
</gene>
<dbReference type="AlphaFoldDB" id="A0AAF0XTY5"/>
<accession>A0AAF0XTY5</accession>
<dbReference type="InterPro" id="IPR005630">
    <property type="entry name" value="Terpene_synthase_metal-bd"/>
</dbReference>
<dbReference type="Proteomes" id="UP000077755">
    <property type="component" value="Chromosome 8"/>
</dbReference>
<dbReference type="InterPro" id="IPR036965">
    <property type="entry name" value="Terpene_synth_N_sf"/>
</dbReference>
<dbReference type="PANTHER" id="PTHR31225">
    <property type="entry name" value="OS04G0344100 PROTEIN-RELATED"/>
    <property type="match status" value="1"/>
</dbReference>
<dbReference type="InterPro" id="IPR050148">
    <property type="entry name" value="Terpene_synthase-like"/>
</dbReference>
<evidence type="ECO:0000313" key="4">
    <source>
        <dbReference type="EMBL" id="WOH13094.1"/>
    </source>
</evidence>
<name>A0AAF0XTY5_DAUCS</name>
<dbReference type="SFLD" id="SFLDG01019">
    <property type="entry name" value="Terpene_Cyclase_Like_1_C_Termi"/>
    <property type="match status" value="1"/>
</dbReference>
<dbReference type="EMBL" id="CP093350">
    <property type="protein sequence ID" value="WOH13094.1"/>
    <property type="molecule type" value="Genomic_DNA"/>
</dbReference>
<evidence type="ECO:0000259" key="3">
    <source>
        <dbReference type="Pfam" id="PF03936"/>
    </source>
</evidence>
<dbReference type="PANTHER" id="PTHR31225:SF94">
    <property type="entry name" value="ALPHA-FARNESENE SYNTHASE"/>
    <property type="match status" value="1"/>
</dbReference>
<dbReference type="GO" id="GO:0016102">
    <property type="term" value="P:diterpenoid biosynthetic process"/>
    <property type="evidence" value="ECO:0007669"/>
    <property type="project" value="InterPro"/>
</dbReference>
<dbReference type="Pfam" id="PF01397">
    <property type="entry name" value="Terpene_synth"/>
    <property type="match status" value="1"/>
</dbReference>
<reference evidence="4" key="1">
    <citation type="journal article" date="2016" name="Nat. Genet.">
        <title>A high-quality carrot genome assembly provides new insights into carotenoid accumulation and asterid genome evolution.</title>
        <authorList>
            <person name="Iorizzo M."/>
            <person name="Ellison S."/>
            <person name="Senalik D."/>
            <person name="Zeng P."/>
            <person name="Satapoomin P."/>
            <person name="Huang J."/>
            <person name="Bowman M."/>
            <person name="Iovene M."/>
            <person name="Sanseverino W."/>
            <person name="Cavagnaro P."/>
            <person name="Yildiz M."/>
            <person name="Macko-Podgorni A."/>
            <person name="Moranska E."/>
            <person name="Grzebelus E."/>
            <person name="Grzebelus D."/>
            <person name="Ashrafi H."/>
            <person name="Zheng Z."/>
            <person name="Cheng S."/>
            <person name="Spooner D."/>
            <person name="Van Deynze A."/>
            <person name="Simon P."/>
        </authorList>
    </citation>
    <scope>NUCLEOTIDE SEQUENCE</scope>
    <source>
        <tissue evidence="4">Leaf</tissue>
    </source>
</reference>
<dbReference type="Gene3D" id="1.50.10.130">
    <property type="entry name" value="Terpene synthase, N-terminal domain"/>
    <property type="match status" value="1"/>
</dbReference>
<feature type="domain" description="Terpene synthase metal-binding" evidence="3">
    <location>
        <begin position="238"/>
        <end position="480"/>
    </location>
</feature>
<dbReference type="InterPro" id="IPR034741">
    <property type="entry name" value="Terpene_cyclase-like_1_C"/>
</dbReference>
<organism evidence="4 5">
    <name type="scientific">Daucus carota subsp. sativus</name>
    <name type="common">Carrot</name>
    <dbReference type="NCBI Taxonomy" id="79200"/>
    <lineage>
        <taxon>Eukaryota</taxon>
        <taxon>Viridiplantae</taxon>
        <taxon>Streptophyta</taxon>
        <taxon>Embryophyta</taxon>
        <taxon>Tracheophyta</taxon>
        <taxon>Spermatophyta</taxon>
        <taxon>Magnoliopsida</taxon>
        <taxon>eudicotyledons</taxon>
        <taxon>Gunneridae</taxon>
        <taxon>Pentapetalae</taxon>
        <taxon>asterids</taxon>
        <taxon>campanulids</taxon>
        <taxon>Apiales</taxon>
        <taxon>Apiaceae</taxon>
        <taxon>Apioideae</taxon>
        <taxon>Scandiceae</taxon>
        <taxon>Daucinae</taxon>
        <taxon>Daucus</taxon>
        <taxon>Daucus sect. Daucus</taxon>
    </lineage>
</organism>
<dbReference type="SUPFAM" id="SSF48239">
    <property type="entry name" value="Terpenoid cyclases/Protein prenyltransferases"/>
    <property type="match status" value="1"/>
</dbReference>
<evidence type="ECO:0000313" key="5">
    <source>
        <dbReference type="Proteomes" id="UP000077755"/>
    </source>
</evidence>
<dbReference type="InterPro" id="IPR001906">
    <property type="entry name" value="Terpene_synth_N"/>
</dbReference>
<dbReference type="InterPro" id="IPR008949">
    <property type="entry name" value="Isoprenoid_synthase_dom_sf"/>
</dbReference>
<dbReference type="Gene3D" id="1.10.600.10">
    <property type="entry name" value="Farnesyl Diphosphate Synthase"/>
    <property type="match status" value="1"/>
</dbReference>
<dbReference type="GO" id="GO:0010333">
    <property type="term" value="F:terpene synthase activity"/>
    <property type="evidence" value="ECO:0007669"/>
    <property type="project" value="InterPro"/>
</dbReference>
<dbReference type="CDD" id="cd00684">
    <property type="entry name" value="Terpene_cyclase_plant_C1"/>
    <property type="match status" value="1"/>
</dbReference>